<gene>
    <name evidence="1" type="ORF">LUZ62_090881</name>
</gene>
<organism evidence="1 2">
    <name type="scientific">Rhynchospora pubera</name>
    <dbReference type="NCBI Taxonomy" id="906938"/>
    <lineage>
        <taxon>Eukaryota</taxon>
        <taxon>Viridiplantae</taxon>
        <taxon>Streptophyta</taxon>
        <taxon>Embryophyta</taxon>
        <taxon>Tracheophyta</taxon>
        <taxon>Spermatophyta</taxon>
        <taxon>Magnoliopsida</taxon>
        <taxon>Liliopsida</taxon>
        <taxon>Poales</taxon>
        <taxon>Cyperaceae</taxon>
        <taxon>Cyperoideae</taxon>
        <taxon>Rhynchosporeae</taxon>
        <taxon>Rhynchospora</taxon>
    </lineage>
</organism>
<dbReference type="EMBL" id="JAMFTS010000005">
    <property type="protein sequence ID" value="KAJ4756476.1"/>
    <property type="molecule type" value="Genomic_DNA"/>
</dbReference>
<keyword evidence="2" id="KW-1185">Reference proteome</keyword>
<sequence>MDLSSSFLQGTREFSHIDANELLLIACNKEILLEKKRRWLQLPAYTSYGSKLVPNRSPKFLTKKFVPESYIRNDEVSCDVVSRTVEESFRSFCTNQSQHHVVANSFDPCNGSIMGGKERILSITRGLTNSALYSIACMVTRNNLKFKRTRPELIEIVKDHFTNYLLDVSQEPDELSRLSKIFKNPNSYLQNNLQTVTPFTEHLRVSISKTLDRLKELTVRELDAIFQKLNGVKVKPHFPPVIKTHCSTQTLLLRVEKLCSQYLSSLQDDQEIPKKFANGLTVIILALHCKSDHIHVPISEFCPFPDDVMCTQMEILHAMRALPKLRKEEIETLILLIDPTSMVPRSSFRNTLRKYMMEYLFVCDEMNVPKELLRAVDIINKRSEVGTNLFSKENRDKEVEAVLNVSCYLKSVSTNLILEREIEGSVDAVESERNDEGENNWHSDNNDFEFCGTDYFLNLVGEGLGKDLEGFSSNYMSESVNSAKGSFSADGYKIPKKSSENGSSNNGSEIEINEICDEASVVAHKLIGHMIHGFLKLEKKEADEWTTSYLTDGLPNANNDKGRKTKSNTDEEANILCNSVEGILPSFPKSSLAKVKFIMKL</sequence>
<evidence type="ECO:0000313" key="2">
    <source>
        <dbReference type="Proteomes" id="UP001140206"/>
    </source>
</evidence>
<dbReference type="Proteomes" id="UP001140206">
    <property type="component" value="Chromosome 5"/>
</dbReference>
<protein>
    <submittedName>
        <fullName evidence="1">DNA double-strand break repair protein</fullName>
    </submittedName>
</protein>
<comment type="caution">
    <text evidence="1">The sequence shown here is derived from an EMBL/GenBank/DDBJ whole genome shotgun (WGS) entry which is preliminary data.</text>
</comment>
<dbReference type="PANTHER" id="PTHR36071">
    <property type="entry name" value="DNA DOUBLE-STRAND BREAK REPAIR PROTEIN"/>
    <property type="match status" value="1"/>
</dbReference>
<reference evidence="1" key="1">
    <citation type="submission" date="2022-08" db="EMBL/GenBank/DDBJ databases">
        <authorList>
            <person name="Marques A."/>
        </authorList>
    </citation>
    <scope>NUCLEOTIDE SEQUENCE</scope>
    <source>
        <strain evidence="1">RhyPub2mFocal</strain>
        <tissue evidence="1">Leaves</tissue>
    </source>
</reference>
<name>A0AAV8CPZ2_9POAL</name>
<accession>A0AAV8CPZ2</accession>
<evidence type="ECO:0000313" key="1">
    <source>
        <dbReference type="EMBL" id="KAJ4756476.1"/>
    </source>
</evidence>
<dbReference type="PANTHER" id="PTHR36071:SF1">
    <property type="entry name" value="DNA DOUBLE-STRAND BREAK REPAIR PROTEIN"/>
    <property type="match status" value="1"/>
</dbReference>
<dbReference type="AlphaFoldDB" id="A0AAV8CPZ2"/>
<proteinExistence type="predicted"/>